<dbReference type="PANTHER" id="PTHR37285:SF5">
    <property type="entry name" value="SPORE WALL MATURATION PROTEIN DIT1"/>
    <property type="match status" value="1"/>
</dbReference>
<dbReference type="EMBL" id="AP019860">
    <property type="protein sequence ID" value="BBM82448.1"/>
    <property type="molecule type" value="Genomic_DNA"/>
</dbReference>
<evidence type="ECO:0000256" key="1">
    <source>
        <dbReference type="ARBA" id="ARBA00023002"/>
    </source>
</evidence>
<evidence type="ECO:0000313" key="4">
    <source>
        <dbReference type="Proteomes" id="UP000326354"/>
    </source>
</evidence>
<proteinExistence type="predicted"/>
<reference evidence="3 4" key="1">
    <citation type="submission" date="2019-08" db="EMBL/GenBank/DDBJ databases">
        <title>Complete genome sequence of Candidatus Uab amorphum.</title>
        <authorList>
            <person name="Shiratori T."/>
            <person name="Suzuki S."/>
            <person name="Kakizawa Y."/>
            <person name="Ishida K."/>
        </authorList>
    </citation>
    <scope>NUCLEOTIDE SEQUENCE [LARGE SCALE GENOMIC DNA]</scope>
    <source>
        <strain evidence="3 4">SRT547</strain>
    </source>
</reference>
<dbReference type="Pfam" id="PF05141">
    <property type="entry name" value="DIT1_PvcA"/>
    <property type="match status" value="1"/>
</dbReference>
<keyword evidence="1" id="KW-0560">Oxidoreductase</keyword>
<evidence type="ECO:0000259" key="2">
    <source>
        <dbReference type="Pfam" id="PF02668"/>
    </source>
</evidence>
<name>A0A5S9F1I5_UABAM</name>
<dbReference type="InterPro" id="IPR007817">
    <property type="entry name" value="Isocyanide_synthase_DIT1"/>
</dbReference>
<dbReference type="PANTHER" id="PTHR37285">
    <property type="entry name" value="SPORE WALL MATURATION PROTEIN DIT1"/>
    <property type="match status" value="1"/>
</dbReference>
<evidence type="ECO:0000313" key="3">
    <source>
        <dbReference type="EMBL" id="BBM82448.1"/>
    </source>
</evidence>
<organism evidence="3 4">
    <name type="scientific">Uabimicrobium amorphum</name>
    <dbReference type="NCBI Taxonomy" id="2596890"/>
    <lineage>
        <taxon>Bacteria</taxon>
        <taxon>Pseudomonadati</taxon>
        <taxon>Planctomycetota</taxon>
        <taxon>Candidatus Uabimicrobiia</taxon>
        <taxon>Candidatus Uabimicrobiales</taxon>
        <taxon>Candidatus Uabimicrobiaceae</taxon>
        <taxon>Candidatus Uabimicrobium</taxon>
    </lineage>
</organism>
<dbReference type="Gene3D" id="3.60.130.10">
    <property type="entry name" value="Clavaminate synthase-like"/>
    <property type="match status" value="1"/>
</dbReference>
<dbReference type="Pfam" id="PF02668">
    <property type="entry name" value="TauD"/>
    <property type="match status" value="1"/>
</dbReference>
<dbReference type="InterPro" id="IPR042098">
    <property type="entry name" value="TauD-like_sf"/>
</dbReference>
<dbReference type="Proteomes" id="UP000326354">
    <property type="component" value="Chromosome"/>
</dbReference>
<accession>A0A5S9F1I5</accession>
<dbReference type="InterPro" id="IPR003819">
    <property type="entry name" value="TauD/TfdA-like"/>
</dbReference>
<gene>
    <name evidence="3" type="ORF">UABAM_00791</name>
</gene>
<feature type="domain" description="TauD/TfdA-like" evidence="2">
    <location>
        <begin position="373"/>
        <end position="611"/>
    </location>
</feature>
<sequence>MDSKSSATHSKTLPDSVVETATKILAEVMEFRRIPRSSEPCGGPQCPKCTTLFLPKILSCVEQRKPVTFVLPAFPGKSPNLEKVLGVLPDYAERLALEFLGNLCQKIKQYYSPGIKIIICSDGRVFSDVIGMRESDVTQYQTELDKLIQEMSLTDISTFNLDHYYTDFDFNLMRKELMTRYGRSLESLKEKIRGGKKTSATPEEQEALRMYCGITRFLFEDSLKPGQTRSRASLQKEARANACEVIRKSNAWGELIAEYFPEAVRLSIHPQTCGSKKLGIRLVGNESWMTPWHGVAVDTNEGFVLLKRSEAENLGGKVIYSNGRPSHYTLKKTAMSITRSRRLRVYRMEEDTVNYRITHLKPFGVLLEPWDENVSINDLDIEGARKLFGEEHLVLLRGFETFQAPEDFPNYCDSWGEVSVWPFGKVLELQQQHDPQDHIFDSSYVPMHWDGMYRSQVPEYQIFHCVAAPPAGKGGRTIFSNTILALDHTSPELKRLWSKVTGVYQRKMEFYHSKVVSPIITKHPFKDYSVIRYMEPHEGEDFINPPDLQYTGISDEELQIFHRSIKEAIYDPRHIYAHQWREGDIVIADNFTLLHGREAFISHSPRHIRRVHVLSNPPYDNPNLESYK</sequence>
<dbReference type="AlphaFoldDB" id="A0A5S9F1I5"/>
<dbReference type="KEGG" id="uam:UABAM_00791"/>
<dbReference type="SUPFAM" id="SSF51197">
    <property type="entry name" value="Clavaminate synthase-like"/>
    <property type="match status" value="1"/>
</dbReference>
<dbReference type="GO" id="GO:0016706">
    <property type="term" value="F:2-oxoglutarate-dependent dioxygenase activity"/>
    <property type="evidence" value="ECO:0007669"/>
    <property type="project" value="UniProtKB-ARBA"/>
</dbReference>
<protein>
    <submittedName>
        <fullName evidence="3">Pyoverdine biosynthesis protein PvcA</fullName>
    </submittedName>
</protein>
<dbReference type="Gene3D" id="3.30.60.140">
    <property type="match status" value="1"/>
</dbReference>
<keyword evidence="4" id="KW-1185">Reference proteome</keyword>